<dbReference type="GO" id="GO:0006508">
    <property type="term" value="P:proteolysis"/>
    <property type="evidence" value="ECO:0007669"/>
    <property type="project" value="UniProtKB-KW"/>
</dbReference>
<dbReference type="EMBL" id="VNKQ01000012">
    <property type="protein sequence ID" value="KAG0647567.1"/>
    <property type="molecule type" value="Genomic_DNA"/>
</dbReference>
<feature type="compositionally biased region" description="Basic and acidic residues" evidence="1">
    <location>
        <begin position="1"/>
        <end position="14"/>
    </location>
</feature>
<keyword evidence="3" id="KW-0378">Hydrolase</keyword>
<name>A0A9P6VGM7_9HELO</name>
<dbReference type="Proteomes" id="UP000785200">
    <property type="component" value="Unassembled WGS sequence"/>
</dbReference>
<gene>
    <name evidence="3" type="ORF">D0Z07_6585</name>
</gene>
<keyword evidence="3" id="KW-0645">Protease</keyword>
<dbReference type="Pfam" id="PF00443">
    <property type="entry name" value="UCH"/>
    <property type="match status" value="1"/>
</dbReference>
<dbReference type="GO" id="GO:0005829">
    <property type="term" value="C:cytosol"/>
    <property type="evidence" value="ECO:0007669"/>
    <property type="project" value="TreeGrafter"/>
</dbReference>
<organism evidence="3 4">
    <name type="scientific">Hyphodiscus hymeniophilus</name>
    <dbReference type="NCBI Taxonomy" id="353542"/>
    <lineage>
        <taxon>Eukaryota</taxon>
        <taxon>Fungi</taxon>
        <taxon>Dikarya</taxon>
        <taxon>Ascomycota</taxon>
        <taxon>Pezizomycotina</taxon>
        <taxon>Leotiomycetes</taxon>
        <taxon>Helotiales</taxon>
        <taxon>Hyphodiscaceae</taxon>
        <taxon>Hyphodiscus</taxon>
    </lineage>
</organism>
<dbReference type="GO" id="GO:0005634">
    <property type="term" value="C:nucleus"/>
    <property type="evidence" value="ECO:0007669"/>
    <property type="project" value="TreeGrafter"/>
</dbReference>
<dbReference type="InterPro" id="IPR018200">
    <property type="entry name" value="USP_CS"/>
</dbReference>
<feature type="compositionally biased region" description="Pro residues" evidence="1">
    <location>
        <begin position="74"/>
        <end position="85"/>
    </location>
</feature>
<dbReference type="PANTHER" id="PTHR24006">
    <property type="entry name" value="UBIQUITIN CARBOXYL-TERMINAL HYDROLASE"/>
    <property type="match status" value="1"/>
</dbReference>
<evidence type="ECO:0000256" key="1">
    <source>
        <dbReference type="SAM" id="MobiDB-lite"/>
    </source>
</evidence>
<proteinExistence type="predicted"/>
<dbReference type="Gene3D" id="3.90.70.10">
    <property type="entry name" value="Cysteine proteinases"/>
    <property type="match status" value="1"/>
</dbReference>
<dbReference type="PANTHER" id="PTHR24006:SF827">
    <property type="entry name" value="UBIQUITIN CARBOXYL-TERMINAL HYDROLASE 34"/>
    <property type="match status" value="1"/>
</dbReference>
<dbReference type="GO" id="GO:0004843">
    <property type="term" value="F:cysteine-type deubiquitinase activity"/>
    <property type="evidence" value="ECO:0007669"/>
    <property type="project" value="InterPro"/>
</dbReference>
<evidence type="ECO:0000259" key="2">
    <source>
        <dbReference type="PROSITE" id="PS50235"/>
    </source>
</evidence>
<comment type="caution">
    <text evidence="3">The sequence shown here is derived from an EMBL/GenBank/DDBJ whole genome shotgun (WGS) entry which is preliminary data.</text>
</comment>
<accession>A0A9P6VGM7</accession>
<evidence type="ECO:0000313" key="3">
    <source>
        <dbReference type="EMBL" id="KAG0647567.1"/>
    </source>
</evidence>
<sequence length="2551" mass="288748">MDHEPAELLRERAVSSEPCSTRPNPFNDNDHTSRKRQRLSRGGSRSRSVDTVRTSDISDSMPLQEEPTDMPTGSPSPPPITPPPKALGHLPTEPTSSRVTINLRTNKPSDLIPSSPPSPHTPTKMNGAEDNRSGLSVETESDALSTFPAIETPSSSPSAISSSPHIEVVTEDDFRSQSPPVAIIGEDEIYIDPMRTFPYGQDGESLVSTLERVAHFFQYDAIDEEKCFVEMRDWIDAYLAYTVNSPDAWRESYIKYREFWLQFPDVIWAFNNRTSRHFGNFMKTSREGRRAFSDLFCQFARLAGRFVASDVRTLSLKHKSDDDEEPEMASRNYLRTLSPLLRKHDHYTSNIGRSLESHYQWDWDGDIAMMVISFQNEGGTLLNLTRLVQGQMSSISRNPKMIVESLVEPSQIAQAIAHQIAATMSAQSFIRSKHTDLAQQQMAQAYEFFRIMSSSLELMVEKYFTFLAPDSALRYIESLFIILRDSLSSDNTATQELVQRRRLEAPQLTDLPRVMSLDWKFTVLKKFITSTQMQLRVVGVTRMCGDLMELYNYSKGSDYSSNPLLLFFADFILNHELIDYLVGTGSHPEIIQESQNIVGFLIVTRTYKRAQSDKIWQTVMTSQDPRVVEAILRMLRHCYHLCDYETLLYLCQKTSSLPIESHTAVARDFCENLVRELIKKYLQERESPQCIDSPPYELCVRLIRQSSIITADCPAGHPDIQSFAALRLRELLMHGPSSAVRDAIYLECIKDITARTSTALGSICVINAVLRQNLSTDLHTLTTEHGLTRLIIEDLRSTMLDKRLSSSPSARESPASQARRDLLLTIIIHEPGTISPDLGAQLWDLLVGRESKGASNRNVSWQILNTAVKKSGPNNVFTASCFRDYLPHLPPDCFTIGALEFAREAISSWLVEVQHDFAEEDKIFDSGALKQLWSMILTAPPNTIDAPAITILVEVYLESQLIMSLPRAIAISIHLALVDRCLKELAAAAIKLKASSGGDTTPKHGSMALVASEVEVLEQTQIFARSLAVLREFLKAYQLKPQFASLRPTKLPILGAQSSVEGEPLTVKYQSFDGGKQTEVKSFTLGKLNNAATFFAKLEKATGFTNYKVYCDGKVFVPEEIEISKSLEELNLNGLVLVHRREDAEGGISEGNKTSLELEITKHFDDLWSYLAMDEKVAQEIYYFLVKFPVYDRLTKEITSESTSYAEIFPSGQPFKSLYAIYALRECVNSQSLKRSLGNEFLTRAVSLIIAAISDPDVINRCPNEELRDCLALQFIDCFVNFLNLKGNPLPTAVTPYLNDALLGRLLEILNGAKSTATTPNSAYVTGQSFEAILDACIHNSKLWLVFESHLSSTDLLRDLILDDPRSAIRKSVMKQIMQKCTSSSSLAKVSPTEFTIAFWPIVLGLIPHAAKLPQNCDETFTLCQQLFKKLADTSINSLDLDELVRQWSKLLLSHTPIESIGHPESLDPVAHGLANLLYWATSFAKGSKKALTTSNIGLDLFRELLFPDLSVGEVDSPRIPLLNTVTRQLVAETIYFLVKDDEEEYRTLLSYSLHLVPYDNKSEVPYSFDPLPFLHERSKAIRSPTGYVGLRNLSNTCYLNSLFTQLFMNVPFREFMLEANVPDGGASQKLLSETQRLFSFMQNSLKRYVDPAILAGSIRTYEEAPIDVSVQMDVDEFYNLLFDRWEGQILSPEAKKKFRSFYGGQLVQQVKSKECSHISERLEPFSAIQCDIKGKTCLQESLQAYVDGEVMEGDNKYKCSTCDRHVDAVKRACLKDIPDNLIFHLKRFDFNLRTLTRSKINDYFSFPPKIDMRPYKVEHLTEGLEEGPEDVFELVGVLVHSGTAESGHYYSYIRERPSNSEKENWIEFNDDIVGAWDPSYMEGNCFGGVDYRGTLDNNNLQYDKSYSAYMLFYQRSSVLARQKQTMEFNGLQSPIRLDVPRMLFNHITLENEVLLRKYCLYDRSHIHFIIKMLGNIRNINKGMCSPEHQLEKIALTTALNHLDQVIARTKDLPEFPDFMLTLEQLCYSCAECSRDFLEWLCDCPEALRHQLLRNPDQLVRSRVARLILATLNKVRVDASYAYGLGDEDGSDDGVEDDAAPPRVLQRVVFAITKLWDMFERNSRAWPEYFGLLAGIANMGDFEGVLLLDMGFLRKTLEIISADRQLPLTTQYERMLNIISKRVATRPVSFDSVIELMYHLLQLCDVSVESIQDDEERLELSDSGSVVPLANTERLLLVQHWTRGNAHILVEKLLHINQNPHTTRNILISLLHWQESLDPYIFAAITRGISKGSSVTPAGPFLQAAALYCEHSEGVRALPNMVTFVAQAAYEPDNHEGREFLQFFKSVFHLQSNQTDMPKSEIEKFCLDKTPQWAPALLLSYETQVRQDTEEFLQDIILQHSTVVDYGLPEAEALKSKTIIVTAQKLGISCLQYLHETFVRQRQQAVKSNLISIHNVIETCATFFDEDNQDTHSPTRSFFHLKSSVLPNLRRMTVDELEEEVSGAVISLSFLTRNTDESIDWEDSEQEYGSSEPMDNLTEQHCAELDTDIQL</sequence>
<dbReference type="InterPro" id="IPR050164">
    <property type="entry name" value="Peptidase_C19"/>
</dbReference>
<dbReference type="InterPro" id="IPR021905">
    <property type="entry name" value="DUF3517"/>
</dbReference>
<dbReference type="InterPro" id="IPR028889">
    <property type="entry name" value="USP"/>
</dbReference>
<dbReference type="InterPro" id="IPR038765">
    <property type="entry name" value="Papain-like_cys_pep_sf"/>
</dbReference>
<dbReference type="SUPFAM" id="SSF54001">
    <property type="entry name" value="Cysteine proteinases"/>
    <property type="match status" value="1"/>
</dbReference>
<dbReference type="FunFam" id="3.90.70.10:FF:000136">
    <property type="entry name" value="Ubiquitin C-terminal hydrolase, putative"/>
    <property type="match status" value="1"/>
</dbReference>
<dbReference type="InterPro" id="IPR001394">
    <property type="entry name" value="Peptidase_C19_UCH"/>
</dbReference>
<dbReference type="GO" id="GO:0016579">
    <property type="term" value="P:protein deubiquitination"/>
    <property type="evidence" value="ECO:0007669"/>
    <property type="project" value="InterPro"/>
</dbReference>
<feature type="region of interest" description="Disordered" evidence="1">
    <location>
        <begin position="1"/>
        <end position="136"/>
    </location>
</feature>
<dbReference type="Pfam" id="PF12030">
    <property type="entry name" value="DUF3517"/>
    <property type="match status" value="1"/>
</dbReference>
<keyword evidence="4" id="KW-1185">Reference proteome</keyword>
<dbReference type="CDD" id="cd02659">
    <property type="entry name" value="peptidase_C19C"/>
    <property type="match status" value="1"/>
</dbReference>
<reference evidence="3" key="1">
    <citation type="submission" date="2019-07" db="EMBL/GenBank/DDBJ databases">
        <title>Hyphodiscus hymeniophilus genome sequencing and assembly.</title>
        <authorList>
            <person name="Kramer G."/>
            <person name="Nodwell J."/>
        </authorList>
    </citation>
    <scope>NUCLEOTIDE SEQUENCE</scope>
    <source>
        <strain evidence="3">ATCC 34498</strain>
    </source>
</reference>
<dbReference type="OrthoDB" id="420187at2759"/>
<feature type="compositionally biased region" description="Polar residues" evidence="1">
    <location>
        <begin position="93"/>
        <end position="108"/>
    </location>
</feature>
<feature type="compositionally biased region" description="Low complexity" evidence="1">
    <location>
        <begin position="40"/>
        <end position="55"/>
    </location>
</feature>
<dbReference type="PROSITE" id="PS00973">
    <property type="entry name" value="USP_2"/>
    <property type="match status" value="1"/>
</dbReference>
<feature type="domain" description="USP" evidence="2">
    <location>
        <begin position="1589"/>
        <end position="1917"/>
    </location>
</feature>
<dbReference type="PROSITE" id="PS50235">
    <property type="entry name" value="USP_3"/>
    <property type="match status" value="1"/>
</dbReference>
<protein>
    <submittedName>
        <fullName evidence="3">Ubiquitin-specific-processing protease 34</fullName>
    </submittedName>
</protein>
<feature type="compositionally biased region" description="Polar residues" evidence="1">
    <location>
        <begin position="17"/>
        <end position="27"/>
    </location>
</feature>
<evidence type="ECO:0000313" key="4">
    <source>
        <dbReference type="Proteomes" id="UP000785200"/>
    </source>
</evidence>